<comment type="caution">
    <text evidence="2">The sequence shown here is derived from an EMBL/GenBank/DDBJ whole genome shotgun (WGS) entry which is preliminary data.</text>
</comment>
<feature type="region of interest" description="Disordered" evidence="1">
    <location>
        <begin position="163"/>
        <end position="184"/>
    </location>
</feature>
<reference evidence="2 3" key="1">
    <citation type="submission" date="2015-09" db="EMBL/GenBank/DDBJ databases">
        <title>Draft genome sequence of Kouleothrix aurantiaca JCM 19913.</title>
        <authorList>
            <person name="Hemp J."/>
        </authorList>
    </citation>
    <scope>NUCLEOTIDE SEQUENCE [LARGE SCALE GENOMIC DNA]</scope>
    <source>
        <strain evidence="2 3">COM-B</strain>
    </source>
</reference>
<proteinExistence type="predicted"/>
<evidence type="ECO:0000256" key="1">
    <source>
        <dbReference type="SAM" id="MobiDB-lite"/>
    </source>
</evidence>
<name>A0A0P9DY34_9CHLR</name>
<accession>A0A0P9DY34</accession>
<evidence type="ECO:0000313" key="3">
    <source>
        <dbReference type="Proteomes" id="UP000050509"/>
    </source>
</evidence>
<dbReference type="Proteomes" id="UP000050509">
    <property type="component" value="Unassembled WGS sequence"/>
</dbReference>
<dbReference type="AlphaFoldDB" id="A0A0P9DY34"/>
<protein>
    <submittedName>
        <fullName evidence="2">Uncharacterized protein</fullName>
    </submittedName>
</protein>
<gene>
    <name evidence="2" type="ORF">SE17_01115</name>
</gene>
<keyword evidence="3" id="KW-1185">Reference proteome</keyword>
<feature type="region of interest" description="Disordered" evidence="1">
    <location>
        <begin position="1"/>
        <end position="22"/>
    </location>
</feature>
<organism evidence="2 3">
    <name type="scientific">Kouleothrix aurantiaca</name>
    <dbReference type="NCBI Taxonomy" id="186479"/>
    <lineage>
        <taxon>Bacteria</taxon>
        <taxon>Bacillati</taxon>
        <taxon>Chloroflexota</taxon>
        <taxon>Chloroflexia</taxon>
        <taxon>Chloroflexales</taxon>
        <taxon>Roseiflexineae</taxon>
        <taxon>Roseiflexaceae</taxon>
        <taxon>Kouleothrix</taxon>
    </lineage>
</organism>
<evidence type="ECO:0000313" key="2">
    <source>
        <dbReference type="EMBL" id="KPV54841.1"/>
    </source>
</evidence>
<dbReference type="EMBL" id="LJCR01000011">
    <property type="protein sequence ID" value="KPV54841.1"/>
    <property type="molecule type" value="Genomic_DNA"/>
</dbReference>
<sequence>MGDVSLGTAPTEVPADKPQKSDWDFPEFDITIHQSGKATILMDGVPLKMTRGVQVYQHVGEFPEVVITYPAGHVRLRGPARHAAIIQPIDLDIGSAIPLTLATDGTAPQAVPVQSAGVEHVWMMTPADWDEKTFDFFCQAVRDRFPKDTLLTILPPGVTVAVSSLPSSEKTDAPTSSTTERMGE</sequence>